<dbReference type="Proteomes" id="UP000003494">
    <property type="component" value="Unassembled WGS sequence"/>
</dbReference>
<keyword evidence="2" id="KW-1185">Reference proteome</keyword>
<accession>C4G800</accession>
<sequence length="41" mass="4307">MSLSLISIHGSREGPDNHPLCILVLTIISIHGSREGPDGLA</sequence>
<gene>
    <name evidence="1" type="ORF">GCWU000342_00166</name>
</gene>
<proteinExistence type="predicted"/>
<dbReference type="STRING" id="626523.GCWU000342_00166"/>
<evidence type="ECO:0000313" key="1">
    <source>
        <dbReference type="EMBL" id="EEP28824.1"/>
    </source>
</evidence>
<dbReference type="HOGENOM" id="CLU_3276634_0_0_9"/>
<organism evidence="1 2">
    <name type="scientific">Shuttleworthella satelles DSM 14600</name>
    <dbReference type="NCBI Taxonomy" id="626523"/>
    <lineage>
        <taxon>Bacteria</taxon>
        <taxon>Bacillati</taxon>
        <taxon>Bacillota</taxon>
        <taxon>Clostridia</taxon>
        <taxon>Lachnospirales</taxon>
        <taxon>Lachnospiraceae</taxon>
        <taxon>Shuttleworthella</taxon>
    </lineage>
</organism>
<dbReference type="EMBL" id="ACIP02000001">
    <property type="protein sequence ID" value="EEP28824.1"/>
    <property type="molecule type" value="Genomic_DNA"/>
</dbReference>
<reference evidence="1" key="1">
    <citation type="submission" date="2009-04" db="EMBL/GenBank/DDBJ databases">
        <authorList>
            <person name="Weinstock G."/>
            <person name="Sodergren E."/>
            <person name="Clifton S."/>
            <person name="Fulton L."/>
            <person name="Fulton B."/>
            <person name="Courtney L."/>
            <person name="Fronick C."/>
            <person name="Harrison M."/>
            <person name="Strong C."/>
            <person name="Farmer C."/>
            <person name="Delahaunty K."/>
            <person name="Markovic C."/>
            <person name="Hall O."/>
            <person name="Minx P."/>
            <person name="Tomlinson C."/>
            <person name="Mitreva M."/>
            <person name="Nelson J."/>
            <person name="Hou S."/>
            <person name="Wollam A."/>
            <person name="Pepin K.H."/>
            <person name="Johnson M."/>
            <person name="Bhonagiri V."/>
            <person name="Nash W.E."/>
            <person name="Warren W."/>
            <person name="Chinwalla A."/>
            <person name="Mardis E.R."/>
            <person name="Wilson R.K."/>
        </authorList>
    </citation>
    <scope>NUCLEOTIDE SEQUENCE [LARGE SCALE GENOMIC DNA]</scope>
    <source>
        <strain evidence="1">DSM 14600</strain>
    </source>
</reference>
<evidence type="ECO:0000313" key="2">
    <source>
        <dbReference type="Proteomes" id="UP000003494"/>
    </source>
</evidence>
<protein>
    <submittedName>
        <fullName evidence="1">Uncharacterized protein</fullName>
    </submittedName>
</protein>
<name>C4G800_9FIRM</name>
<comment type="caution">
    <text evidence="1">The sequence shown here is derived from an EMBL/GenBank/DDBJ whole genome shotgun (WGS) entry which is preliminary data.</text>
</comment>
<dbReference type="AlphaFoldDB" id="C4G800"/>